<evidence type="ECO:0000313" key="1">
    <source>
        <dbReference type="EMBL" id="MCU6748802.1"/>
    </source>
</evidence>
<proteinExistence type="predicted"/>
<accession>A0ABT2TET6</accession>
<protein>
    <submittedName>
        <fullName evidence="1">Uncharacterized protein</fullName>
    </submittedName>
</protein>
<reference evidence="1 2" key="1">
    <citation type="journal article" date="2021" name="ISME Commun">
        <title>Automated analysis of genomic sequences facilitates high-throughput and comprehensive description of bacteria.</title>
        <authorList>
            <person name="Hitch T.C.A."/>
        </authorList>
    </citation>
    <scope>NUCLEOTIDE SEQUENCE [LARGE SCALE GENOMIC DNA]</scope>
    <source>
        <strain evidence="1 2">H2_18</strain>
    </source>
</reference>
<gene>
    <name evidence="1" type="ORF">OCV51_14300</name>
</gene>
<comment type="caution">
    <text evidence="1">The sequence shown here is derived from an EMBL/GenBank/DDBJ whole genome shotgun (WGS) entry which is preliminary data.</text>
</comment>
<sequence length="57" mass="6735">MIYSRNRKNIKEIQRIQTSHVESVVLLSKLKSNRLKHINVELEMDELDLTVVERSSL</sequence>
<dbReference type="RefSeq" id="WP_162858200.1">
    <property type="nucleotide sequence ID" value="NZ_JAOQJX010000039.1"/>
</dbReference>
<dbReference type="EMBL" id="JAOQJX010000039">
    <property type="protein sequence ID" value="MCU6748802.1"/>
    <property type="molecule type" value="Genomic_DNA"/>
</dbReference>
<evidence type="ECO:0000313" key="2">
    <source>
        <dbReference type="Proteomes" id="UP001652394"/>
    </source>
</evidence>
<organism evidence="1 2">
    <name type="scientific">Faecalicatena acetigenes</name>
    <dbReference type="NCBI Taxonomy" id="2981790"/>
    <lineage>
        <taxon>Bacteria</taxon>
        <taxon>Bacillati</taxon>
        <taxon>Bacillota</taxon>
        <taxon>Clostridia</taxon>
        <taxon>Lachnospirales</taxon>
        <taxon>Lachnospiraceae</taxon>
        <taxon>Faecalicatena</taxon>
    </lineage>
</organism>
<name>A0ABT2TET6_9FIRM</name>
<keyword evidence="2" id="KW-1185">Reference proteome</keyword>
<dbReference type="Proteomes" id="UP001652394">
    <property type="component" value="Unassembled WGS sequence"/>
</dbReference>